<gene>
    <name evidence="7" type="ORF">SAMN02745134_02316</name>
</gene>
<sequence length="378" mass="41420">MNWLYIALSTIKIKVRDRKAFIRTMLLPIVLILILGTALKSTDAFSVKDFGKTTVYYLNDDKNEISKNFDTFLNNKEIKDILDVKAVSSYEQGQKLVNAGKGTALIYINKDYSSNIESDKKGKIQLYEDKTNSVRNGIIENVIDSFNSGANTTMVSSKIAKKNIGYETSENVSENYLDIAGKTPRAIDYYAITMLVLTLMYGTSYGCVDLDELFFKKVGERIKTTATGTMQHLVGLVLGEIFFLMLQAIALILFTKYVYGANWGSNPITVLLAMLGLSTLATGIGIMFGAIMGDVDKGAGLLRILVPICTFVSGGYYKVSIGDSALLNYVPNKLAQTSLFNTIYDGSKVVAQNSIITMFIMAAIALIIAAAAGRRKLA</sequence>
<evidence type="ECO:0000256" key="3">
    <source>
        <dbReference type="ARBA" id="ARBA00022989"/>
    </source>
</evidence>
<dbReference type="Proteomes" id="UP000192468">
    <property type="component" value="Unassembled WGS sequence"/>
</dbReference>
<feature type="transmembrane region" description="Helical" evidence="5">
    <location>
        <begin position="355"/>
        <end position="373"/>
    </location>
</feature>
<evidence type="ECO:0000313" key="8">
    <source>
        <dbReference type="Proteomes" id="UP000192468"/>
    </source>
</evidence>
<keyword evidence="2 5" id="KW-0812">Transmembrane</keyword>
<evidence type="ECO:0000313" key="7">
    <source>
        <dbReference type="EMBL" id="SMC24963.1"/>
    </source>
</evidence>
<feature type="transmembrane region" description="Helical" evidence="5">
    <location>
        <begin position="189"/>
        <end position="208"/>
    </location>
</feature>
<dbReference type="EMBL" id="FWXH01000008">
    <property type="protein sequence ID" value="SMC24963.1"/>
    <property type="molecule type" value="Genomic_DNA"/>
</dbReference>
<dbReference type="GO" id="GO:0016020">
    <property type="term" value="C:membrane"/>
    <property type="evidence" value="ECO:0007669"/>
    <property type="project" value="UniProtKB-SubCell"/>
</dbReference>
<feature type="domain" description="ABC-2 type transporter transmembrane" evidence="6">
    <location>
        <begin position="19"/>
        <end position="370"/>
    </location>
</feature>
<keyword evidence="4 5" id="KW-0472">Membrane</keyword>
<organism evidence="7 8">
    <name type="scientific">Clostridium acidisoli DSM 12555</name>
    <dbReference type="NCBI Taxonomy" id="1121291"/>
    <lineage>
        <taxon>Bacteria</taxon>
        <taxon>Bacillati</taxon>
        <taxon>Bacillota</taxon>
        <taxon>Clostridia</taxon>
        <taxon>Eubacteriales</taxon>
        <taxon>Clostridiaceae</taxon>
        <taxon>Clostridium</taxon>
    </lineage>
</organism>
<feature type="transmembrane region" description="Helical" evidence="5">
    <location>
        <begin position="267"/>
        <end position="288"/>
    </location>
</feature>
<feature type="transmembrane region" description="Helical" evidence="5">
    <location>
        <begin position="233"/>
        <end position="255"/>
    </location>
</feature>
<dbReference type="AlphaFoldDB" id="A0A1W1XLZ4"/>
<dbReference type="InterPro" id="IPR013525">
    <property type="entry name" value="ABC2_TM"/>
</dbReference>
<dbReference type="Pfam" id="PF12698">
    <property type="entry name" value="ABC2_membrane_3"/>
    <property type="match status" value="1"/>
</dbReference>
<evidence type="ECO:0000256" key="5">
    <source>
        <dbReference type="SAM" id="Phobius"/>
    </source>
</evidence>
<comment type="subcellular location">
    <subcellularLocation>
        <location evidence="1">Membrane</location>
        <topology evidence="1">Multi-pass membrane protein</topology>
    </subcellularLocation>
</comment>
<evidence type="ECO:0000256" key="1">
    <source>
        <dbReference type="ARBA" id="ARBA00004141"/>
    </source>
</evidence>
<proteinExistence type="predicted"/>
<dbReference type="GO" id="GO:0140359">
    <property type="term" value="F:ABC-type transporter activity"/>
    <property type="evidence" value="ECO:0007669"/>
    <property type="project" value="InterPro"/>
</dbReference>
<evidence type="ECO:0000259" key="6">
    <source>
        <dbReference type="Pfam" id="PF12698"/>
    </source>
</evidence>
<keyword evidence="3 5" id="KW-1133">Transmembrane helix</keyword>
<accession>A0A1W1XLZ4</accession>
<dbReference type="PANTHER" id="PTHR43027:SF1">
    <property type="entry name" value="DOXORUBICIN RESISTANCE ABC TRANSPORTER PERMEASE PROTEIN DRRC-RELATED"/>
    <property type="match status" value="1"/>
</dbReference>
<keyword evidence="8" id="KW-1185">Reference proteome</keyword>
<feature type="transmembrane region" description="Helical" evidence="5">
    <location>
        <begin position="20"/>
        <end position="39"/>
    </location>
</feature>
<dbReference type="STRING" id="1121291.SAMN02745134_02316"/>
<evidence type="ECO:0000256" key="2">
    <source>
        <dbReference type="ARBA" id="ARBA00022692"/>
    </source>
</evidence>
<dbReference type="PANTHER" id="PTHR43027">
    <property type="entry name" value="DOXORUBICIN RESISTANCE ABC TRANSPORTER PERMEASE PROTEIN DRRC-RELATED"/>
    <property type="match status" value="1"/>
</dbReference>
<protein>
    <submittedName>
        <fullName evidence="7">ABC-2 type transport system permease protein</fullName>
    </submittedName>
</protein>
<dbReference type="Gene3D" id="3.40.1710.10">
    <property type="entry name" value="abc type-2 transporter like domain"/>
    <property type="match status" value="1"/>
</dbReference>
<dbReference type="RefSeq" id="WP_084116147.1">
    <property type="nucleotide sequence ID" value="NZ_FWXH01000008.1"/>
</dbReference>
<evidence type="ECO:0000256" key="4">
    <source>
        <dbReference type="ARBA" id="ARBA00023136"/>
    </source>
</evidence>
<dbReference type="OrthoDB" id="1864035at2"/>
<reference evidence="7 8" key="1">
    <citation type="submission" date="2017-04" db="EMBL/GenBank/DDBJ databases">
        <authorList>
            <person name="Afonso C.L."/>
            <person name="Miller P.J."/>
            <person name="Scott M.A."/>
            <person name="Spackman E."/>
            <person name="Goraichik I."/>
            <person name="Dimitrov K.M."/>
            <person name="Suarez D.L."/>
            <person name="Swayne D.E."/>
        </authorList>
    </citation>
    <scope>NUCLEOTIDE SEQUENCE [LARGE SCALE GENOMIC DNA]</scope>
    <source>
        <strain evidence="7 8">DSM 12555</strain>
    </source>
</reference>
<dbReference type="InterPro" id="IPR052902">
    <property type="entry name" value="ABC-2_transporter"/>
</dbReference>
<name>A0A1W1XLZ4_9CLOT</name>
<feature type="transmembrane region" description="Helical" evidence="5">
    <location>
        <begin position="300"/>
        <end position="317"/>
    </location>
</feature>